<dbReference type="Proteomes" id="UP001595824">
    <property type="component" value="Unassembled WGS sequence"/>
</dbReference>
<comment type="caution">
    <text evidence="3">The sequence shown here is derived from an EMBL/GenBank/DDBJ whole genome shotgun (WGS) entry which is preliminary data.</text>
</comment>
<keyword evidence="2" id="KW-0812">Transmembrane</keyword>
<feature type="compositionally biased region" description="Low complexity" evidence="1">
    <location>
        <begin position="215"/>
        <end position="225"/>
    </location>
</feature>
<evidence type="ECO:0000256" key="1">
    <source>
        <dbReference type="SAM" id="MobiDB-lite"/>
    </source>
</evidence>
<name>A0ABV8TEW2_9ACTN</name>
<keyword evidence="4" id="KW-1185">Reference proteome</keyword>
<organism evidence="3 4">
    <name type="scientific">Streptomyces andamanensis</name>
    <dbReference type="NCBI Taxonomy" id="1565035"/>
    <lineage>
        <taxon>Bacteria</taxon>
        <taxon>Bacillati</taxon>
        <taxon>Actinomycetota</taxon>
        <taxon>Actinomycetes</taxon>
        <taxon>Kitasatosporales</taxon>
        <taxon>Streptomycetaceae</taxon>
        <taxon>Streptomyces</taxon>
    </lineage>
</organism>
<keyword evidence="2" id="KW-0472">Membrane</keyword>
<feature type="region of interest" description="Disordered" evidence="1">
    <location>
        <begin position="148"/>
        <end position="292"/>
    </location>
</feature>
<evidence type="ECO:0000313" key="3">
    <source>
        <dbReference type="EMBL" id="MFC4329136.1"/>
    </source>
</evidence>
<gene>
    <name evidence="3" type="ORF">ACFPC0_15175</name>
</gene>
<evidence type="ECO:0000256" key="2">
    <source>
        <dbReference type="SAM" id="Phobius"/>
    </source>
</evidence>
<reference evidence="4" key="1">
    <citation type="journal article" date="2019" name="Int. J. Syst. Evol. Microbiol.">
        <title>The Global Catalogue of Microorganisms (GCM) 10K type strain sequencing project: providing services to taxonomists for standard genome sequencing and annotation.</title>
        <authorList>
            <consortium name="The Broad Institute Genomics Platform"/>
            <consortium name="The Broad Institute Genome Sequencing Center for Infectious Disease"/>
            <person name="Wu L."/>
            <person name="Ma J."/>
        </authorList>
    </citation>
    <scope>NUCLEOTIDE SEQUENCE [LARGE SCALE GENOMIC DNA]</scope>
    <source>
        <strain evidence="4">PCU 347</strain>
    </source>
</reference>
<feature type="compositionally biased region" description="Gly residues" evidence="1">
    <location>
        <begin position="192"/>
        <end position="214"/>
    </location>
</feature>
<feature type="compositionally biased region" description="Low complexity" evidence="1">
    <location>
        <begin position="261"/>
        <end position="284"/>
    </location>
</feature>
<feature type="region of interest" description="Disordered" evidence="1">
    <location>
        <begin position="1"/>
        <end position="21"/>
    </location>
</feature>
<feature type="compositionally biased region" description="Low complexity" evidence="1">
    <location>
        <begin position="170"/>
        <end position="191"/>
    </location>
</feature>
<accession>A0ABV8TEW2</accession>
<keyword evidence="2" id="KW-1133">Transmembrane helix</keyword>
<dbReference type="RefSeq" id="WP_381739552.1">
    <property type="nucleotide sequence ID" value="NZ_JBHSDP010000015.1"/>
</dbReference>
<evidence type="ECO:0000313" key="4">
    <source>
        <dbReference type="Proteomes" id="UP001595824"/>
    </source>
</evidence>
<protein>
    <submittedName>
        <fullName evidence="3">Uncharacterized protein</fullName>
    </submittedName>
</protein>
<feature type="compositionally biased region" description="Gly residues" evidence="1">
    <location>
        <begin position="244"/>
        <end position="260"/>
    </location>
</feature>
<feature type="transmembrane region" description="Helical" evidence="2">
    <location>
        <begin position="52"/>
        <end position="73"/>
    </location>
</feature>
<sequence>MRERPENGGQPGAGEEAPRRRIDLSVPQVAGSAVAAVVAAKLASYFGVYGTILGAGLVSVVATCGGSVFQHFFRRTGEQIRTVTVPVRPVVDEPSGTPPLPSCPVPGEFSEGTVYRARVKSWKRPLVAAALVFGVTMGGITAYEVLSGSSFSGGHGTTVGDAVTGRHRGPSSPSDGGTPEPSSSPGSPGSSTGTGDGATPGGDGDPSDGSGGGASVSPTPTPGASTGTGSGEDGTDGTSPDPGGTPGEGTHGTPGTGGGTTPAPGGSATAPAPAAGGRSGTAGPDRGGPAAP</sequence>
<proteinExistence type="predicted"/>
<dbReference type="EMBL" id="JBHSDP010000015">
    <property type="protein sequence ID" value="MFC4329136.1"/>
    <property type="molecule type" value="Genomic_DNA"/>
</dbReference>
<feature type="transmembrane region" description="Helical" evidence="2">
    <location>
        <begin position="126"/>
        <end position="146"/>
    </location>
</feature>